<evidence type="ECO:0000313" key="2">
    <source>
        <dbReference type="Proteomes" id="UP001501469"/>
    </source>
</evidence>
<dbReference type="EMBL" id="BAABDK010000023">
    <property type="protein sequence ID" value="GAA4041819.1"/>
    <property type="molecule type" value="Genomic_DNA"/>
</dbReference>
<accession>A0ABP7UEW8</accession>
<dbReference type="Proteomes" id="UP001501469">
    <property type="component" value="Unassembled WGS sequence"/>
</dbReference>
<keyword evidence="2" id="KW-1185">Reference proteome</keyword>
<comment type="caution">
    <text evidence="1">The sequence shown here is derived from an EMBL/GenBank/DDBJ whole genome shotgun (WGS) entry which is preliminary data.</text>
</comment>
<protein>
    <submittedName>
        <fullName evidence="1">Uncharacterized protein</fullName>
    </submittedName>
</protein>
<dbReference type="RefSeq" id="WP_345056036.1">
    <property type="nucleotide sequence ID" value="NZ_BAABDK010000023.1"/>
</dbReference>
<organism evidence="1 2">
    <name type="scientific">Hymenobacter glaciei</name>
    <dbReference type="NCBI Taxonomy" id="877209"/>
    <lineage>
        <taxon>Bacteria</taxon>
        <taxon>Pseudomonadati</taxon>
        <taxon>Bacteroidota</taxon>
        <taxon>Cytophagia</taxon>
        <taxon>Cytophagales</taxon>
        <taxon>Hymenobacteraceae</taxon>
        <taxon>Hymenobacter</taxon>
    </lineage>
</organism>
<gene>
    <name evidence="1" type="ORF">GCM10022409_29790</name>
</gene>
<reference evidence="2" key="1">
    <citation type="journal article" date="2019" name="Int. J. Syst. Evol. Microbiol.">
        <title>The Global Catalogue of Microorganisms (GCM) 10K type strain sequencing project: providing services to taxonomists for standard genome sequencing and annotation.</title>
        <authorList>
            <consortium name="The Broad Institute Genomics Platform"/>
            <consortium name="The Broad Institute Genome Sequencing Center for Infectious Disease"/>
            <person name="Wu L."/>
            <person name="Ma J."/>
        </authorList>
    </citation>
    <scope>NUCLEOTIDE SEQUENCE [LARGE SCALE GENOMIC DNA]</scope>
    <source>
        <strain evidence="2">JCM 17225</strain>
    </source>
</reference>
<proteinExistence type="predicted"/>
<sequence>MPNVDPHRPSYIESDSDEAESLVVLEWAIPIAAKVPALRHRVPMAVISMRPASVTSTVPARVITALRANNTVLPTSWCTTATLTAGPTPRLAR</sequence>
<name>A0ABP7UEW8_9BACT</name>
<evidence type="ECO:0000313" key="1">
    <source>
        <dbReference type="EMBL" id="GAA4041819.1"/>
    </source>
</evidence>